<comment type="caution">
    <text evidence="1">The sequence shown here is derived from an EMBL/GenBank/DDBJ whole genome shotgun (WGS) entry which is preliminary data.</text>
</comment>
<name>A0ACC7MGS5_9BURK</name>
<dbReference type="EMBL" id="JASNRB020000019">
    <property type="protein sequence ID" value="MFJ1471109.1"/>
    <property type="molecule type" value="Genomic_DNA"/>
</dbReference>
<accession>A0ACC7MGS5</accession>
<gene>
    <name evidence="1" type="ORF">QPK29_025605</name>
</gene>
<reference evidence="1" key="1">
    <citation type="submission" date="2024-11" db="EMBL/GenBank/DDBJ databases">
        <title>Description of Massilia orientalis sp. nov., isolated from rhizosphere soil of Ageratina adenophora.</title>
        <authorList>
            <person name="Wang Y."/>
        </authorList>
    </citation>
    <scope>NUCLEOTIDE SEQUENCE</scope>
    <source>
        <strain evidence="1">YIM B02787</strain>
    </source>
</reference>
<evidence type="ECO:0000313" key="1">
    <source>
        <dbReference type="EMBL" id="MFJ1471109.1"/>
    </source>
</evidence>
<dbReference type="EC" id="2.4.-.-" evidence="1"/>
<keyword evidence="2" id="KW-1185">Reference proteome</keyword>
<evidence type="ECO:0000313" key="2">
    <source>
        <dbReference type="Proteomes" id="UP001168096"/>
    </source>
</evidence>
<organism evidence="1 2">
    <name type="scientific">Massilia orientalis</name>
    <dbReference type="NCBI Taxonomy" id="3050128"/>
    <lineage>
        <taxon>Bacteria</taxon>
        <taxon>Pseudomonadati</taxon>
        <taxon>Pseudomonadota</taxon>
        <taxon>Betaproteobacteria</taxon>
        <taxon>Burkholderiales</taxon>
        <taxon>Oxalobacteraceae</taxon>
        <taxon>Telluria group</taxon>
        <taxon>Massilia</taxon>
    </lineage>
</organism>
<dbReference type="Proteomes" id="UP001168096">
    <property type="component" value="Unassembled WGS sequence"/>
</dbReference>
<keyword evidence="1" id="KW-0808">Transferase</keyword>
<sequence length="422" mass="45928">MKTLNREASTPNQKHSSSQEWRWLSAIIVAGILLRLAAILVYPHAPESDELAYLKMAEDLVAGKTMNAGGYAFFNMGYSFFVLAPALWLSDHSLLGLRLANLICGAVSIALVYMVAREAGANRNARLLSGAMWALYLPCGVYGVYLAKENFMIPLMLGILWCALRMMRTFQLRIAVLCGGLFGLLALTGNAALSLAGAVGVALLVSKSALRIRILSVPVMLVVAILVASPWLVRNATLLGAPVLNTNGGFNLYLGNNPAADGMFVSIAKTPRGPTWHALREEVGEVQASETLKHEALAWIKSHPGEFFALSVKKLGLFWMPPIHNGRDAPVGAEKLVRLVWLIEYAVLVCAAVATLPYVRSRPSLAVLWTAVALYSAVHMLFYVIFRYREPIMPVVCVLAAVMLEQASVAVARFARQRAHVS</sequence>
<protein>
    <submittedName>
        <fullName evidence="1">ArnT family glycosyltransferase</fullName>
        <ecNumber evidence="1">2.4.-.-</ecNumber>
    </submittedName>
</protein>
<keyword evidence="1" id="KW-0328">Glycosyltransferase</keyword>
<proteinExistence type="predicted"/>